<comment type="cofactor">
    <cofactor evidence="1">
        <name>Zn(2+)</name>
        <dbReference type="ChEBI" id="CHEBI:29105"/>
    </cofactor>
</comment>
<evidence type="ECO:0000313" key="13">
    <source>
        <dbReference type="EMBL" id="SNC71496.1"/>
    </source>
</evidence>
<evidence type="ECO:0000256" key="10">
    <source>
        <dbReference type="ARBA" id="ARBA00023136"/>
    </source>
</evidence>
<keyword evidence="6" id="KW-0378">Hydrolase</keyword>
<dbReference type="CDD" id="cd06163">
    <property type="entry name" value="S2P-M50_PDZ_RseP-like"/>
    <property type="match status" value="1"/>
</dbReference>
<evidence type="ECO:0000256" key="8">
    <source>
        <dbReference type="ARBA" id="ARBA00022989"/>
    </source>
</evidence>
<dbReference type="Gene3D" id="2.30.42.10">
    <property type="match status" value="1"/>
</dbReference>
<comment type="subcellular location">
    <subcellularLocation>
        <location evidence="2">Membrane</location>
        <topology evidence="2">Multi-pass membrane protein</topology>
    </subcellularLocation>
</comment>
<name>A0A212U039_9BURK</name>
<keyword evidence="14" id="KW-1185">Reference proteome</keyword>
<feature type="domain" description="Peptidase M50" evidence="12">
    <location>
        <begin position="9"/>
        <end position="341"/>
    </location>
</feature>
<evidence type="ECO:0000256" key="9">
    <source>
        <dbReference type="ARBA" id="ARBA00023049"/>
    </source>
</evidence>
<dbReference type="InterPro" id="IPR004387">
    <property type="entry name" value="Pept_M50_Zn"/>
</dbReference>
<dbReference type="Proteomes" id="UP000197215">
    <property type="component" value="Unassembled WGS sequence"/>
</dbReference>
<dbReference type="OrthoDB" id="9782003at2"/>
<feature type="transmembrane region" description="Helical" evidence="11">
    <location>
        <begin position="282"/>
        <end position="301"/>
    </location>
</feature>
<keyword evidence="4 13" id="KW-0645">Protease</keyword>
<dbReference type="InterPro" id="IPR008915">
    <property type="entry name" value="Peptidase_M50"/>
</dbReference>
<dbReference type="GO" id="GO:0004222">
    <property type="term" value="F:metalloendopeptidase activity"/>
    <property type="evidence" value="ECO:0007669"/>
    <property type="project" value="InterPro"/>
</dbReference>
<proteinExistence type="inferred from homology"/>
<evidence type="ECO:0000256" key="3">
    <source>
        <dbReference type="ARBA" id="ARBA00007931"/>
    </source>
</evidence>
<keyword evidence="5 11" id="KW-0812">Transmembrane</keyword>
<dbReference type="RefSeq" id="WP_088813231.1">
    <property type="nucleotide sequence ID" value="NZ_FYEX01000002.1"/>
</dbReference>
<dbReference type="GO" id="GO:0006508">
    <property type="term" value="P:proteolysis"/>
    <property type="evidence" value="ECO:0007669"/>
    <property type="project" value="UniProtKB-KW"/>
</dbReference>
<keyword evidence="7" id="KW-0862">Zinc</keyword>
<feature type="transmembrane region" description="Helical" evidence="11">
    <location>
        <begin position="329"/>
        <end position="347"/>
    </location>
</feature>
<organism evidence="13 14">
    <name type="scientific">Polynucleobacter victoriensis</name>
    <dbReference type="NCBI Taxonomy" id="2049319"/>
    <lineage>
        <taxon>Bacteria</taxon>
        <taxon>Pseudomonadati</taxon>
        <taxon>Pseudomonadota</taxon>
        <taxon>Betaproteobacteria</taxon>
        <taxon>Burkholderiales</taxon>
        <taxon>Burkholderiaceae</taxon>
        <taxon>Polynucleobacter</taxon>
    </lineage>
</organism>
<gene>
    <name evidence="13" type="ORF">SAMN06295916_1281</name>
</gene>
<evidence type="ECO:0000256" key="1">
    <source>
        <dbReference type="ARBA" id="ARBA00001947"/>
    </source>
</evidence>
<keyword evidence="9" id="KW-0482">Metalloprotease</keyword>
<reference evidence="13 14" key="1">
    <citation type="submission" date="2017-06" db="EMBL/GenBank/DDBJ databases">
        <authorList>
            <person name="Kim H.J."/>
            <person name="Triplett B.A."/>
        </authorList>
    </citation>
    <scope>NUCLEOTIDE SEQUENCE [LARGE SCALE GENOMIC DNA]</scope>
    <source>
        <strain evidence="13 14">MWH-VicM1</strain>
    </source>
</reference>
<sequence length="356" mass="38792">MTAIWSLIAFLVAIGLLVSFHELGHYTAARVCGVRVLRFSVGFGKTLWTYQKSSDSTEWALSSLPLGGYVKMDENSFQSKPLWKRSFIVVAGPLANFVLAIIFLATLFVSGVPQIPSKLAEPAQASLAYEAGVFGGDTVTGWKQGDDASFKPIVSWNQLRWRLLDAVTAKEGFILQVTTAKGDQQAIVFKEEKMPKLAPDVDPLATLGVKPDLNEPVAVFELKLGLFESLRVAVERVWDVSVVSLRMLGGIFTGESSIKQIGGPLSIADMAGKSVQVGWQSYLGFLALISISLGILNLMPLPMLDGGQLLYDAWELLTGSKVPEAWQNVLQRVGVGSLMLLTILALFNDISRLFLR</sequence>
<dbReference type="InterPro" id="IPR036034">
    <property type="entry name" value="PDZ_sf"/>
</dbReference>
<dbReference type="GO" id="GO:0016020">
    <property type="term" value="C:membrane"/>
    <property type="evidence" value="ECO:0007669"/>
    <property type="project" value="UniProtKB-SubCell"/>
</dbReference>
<accession>A0A212U039</accession>
<protein>
    <submittedName>
        <fullName evidence="13">Regulator of sigma E protease</fullName>
    </submittedName>
</protein>
<dbReference type="PANTHER" id="PTHR42837">
    <property type="entry name" value="REGULATOR OF SIGMA-E PROTEASE RSEP"/>
    <property type="match status" value="1"/>
</dbReference>
<keyword evidence="8 11" id="KW-1133">Transmembrane helix</keyword>
<evidence type="ECO:0000256" key="4">
    <source>
        <dbReference type="ARBA" id="ARBA00022670"/>
    </source>
</evidence>
<dbReference type="AlphaFoldDB" id="A0A212U039"/>
<evidence type="ECO:0000256" key="7">
    <source>
        <dbReference type="ARBA" id="ARBA00022833"/>
    </source>
</evidence>
<dbReference type="EMBL" id="FYEX01000002">
    <property type="protein sequence ID" value="SNC71496.1"/>
    <property type="molecule type" value="Genomic_DNA"/>
</dbReference>
<evidence type="ECO:0000313" key="14">
    <source>
        <dbReference type="Proteomes" id="UP000197215"/>
    </source>
</evidence>
<keyword evidence="10 11" id="KW-0472">Membrane</keyword>
<dbReference type="PANTHER" id="PTHR42837:SF2">
    <property type="entry name" value="MEMBRANE METALLOPROTEASE ARASP2, CHLOROPLASTIC-RELATED"/>
    <property type="match status" value="1"/>
</dbReference>
<dbReference type="Pfam" id="PF02163">
    <property type="entry name" value="Peptidase_M50"/>
    <property type="match status" value="1"/>
</dbReference>
<comment type="similarity">
    <text evidence="3">Belongs to the peptidase M50B family.</text>
</comment>
<evidence type="ECO:0000256" key="6">
    <source>
        <dbReference type="ARBA" id="ARBA00022801"/>
    </source>
</evidence>
<feature type="transmembrane region" description="Helical" evidence="11">
    <location>
        <begin position="87"/>
        <end position="109"/>
    </location>
</feature>
<evidence type="ECO:0000259" key="12">
    <source>
        <dbReference type="Pfam" id="PF02163"/>
    </source>
</evidence>
<evidence type="ECO:0000256" key="11">
    <source>
        <dbReference type="SAM" id="Phobius"/>
    </source>
</evidence>
<evidence type="ECO:0000256" key="5">
    <source>
        <dbReference type="ARBA" id="ARBA00022692"/>
    </source>
</evidence>
<evidence type="ECO:0000256" key="2">
    <source>
        <dbReference type="ARBA" id="ARBA00004141"/>
    </source>
</evidence>